<evidence type="ECO:0000313" key="2">
    <source>
        <dbReference type="Proteomes" id="UP000595437"/>
    </source>
</evidence>
<name>A0A7T8JU02_CALRO</name>
<feature type="non-terminal residue" evidence="1">
    <location>
        <position position="1"/>
    </location>
</feature>
<dbReference type="GO" id="GO:0004519">
    <property type="term" value="F:endonuclease activity"/>
    <property type="evidence" value="ECO:0007669"/>
    <property type="project" value="UniProtKB-KW"/>
</dbReference>
<organism evidence="1 2">
    <name type="scientific">Caligus rogercresseyi</name>
    <name type="common">Sea louse</name>
    <dbReference type="NCBI Taxonomy" id="217165"/>
    <lineage>
        <taxon>Eukaryota</taxon>
        <taxon>Metazoa</taxon>
        <taxon>Ecdysozoa</taxon>
        <taxon>Arthropoda</taxon>
        <taxon>Crustacea</taxon>
        <taxon>Multicrustacea</taxon>
        <taxon>Hexanauplia</taxon>
        <taxon>Copepoda</taxon>
        <taxon>Siphonostomatoida</taxon>
        <taxon>Caligidae</taxon>
        <taxon>Caligus</taxon>
    </lineage>
</organism>
<reference evidence="2" key="1">
    <citation type="submission" date="2021-01" db="EMBL/GenBank/DDBJ databases">
        <title>Caligus Genome Assembly.</title>
        <authorList>
            <person name="Gallardo-Escarate C."/>
        </authorList>
    </citation>
    <scope>NUCLEOTIDE SEQUENCE [LARGE SCALE GENOMIC DNA]</scope>
</reference>
<protein>
    <submittedName>
        <fullName evidence="1">Endonuclease G_ mitochondrial</fullName>
    </submittedName>
</protein>
<keyword evidence="1" id="KW-0378">Hydrolase</keyword>
<gene>
    <name evidence="1" type="ORF">FKW44_024638</name>
</gene>
<keyword evidence="1" id="KW-0255">Endonuclease</keyword>
<accession>A0A7T8JU02</accession>
<proteinExistence type="predicted"/>
<sequence>QRRRSHAFLQNRRLRVPERNQTYDLESFVLPNQRIDDAVPLSSFYVPPDSVERASAYYSSIGSHESN</sequence>
<dbReference type="OrthoDB" id="5418055at2759"/>
<evidence type="ECO:0000313" key="1">
    <source>
        <dbReference type="EMBL" id="QQP32351.1"/>
    </source>
</evidence>
<dbReference type="Proteomes" id="UP000595437">
    <property type="component" value="Chromosome 20"/>
</dbReference>
<keyword evidence="2" id="KW-1185">Reference proteome</keyword>
<keyword evidence="1" id="KW-0540">Nuclease</keyword>
<dbReference type="AlphaFoldDB" id="A0A7T8JU02"/>
<dbReference type="EMBL" id="CP045909">
    <property type="protein sequence ID" value="QQP32351.1"/>
    <property type="molecule type" value="Genomic_DNA"/>
</dbReference>